<keyword evidence="1" id="KW-0175">Coiled coil</keyword>
<feature type="domain" description="Protein kinase" evidence="4">
    <location>
        <begin position="75"/>
        <end position="402"/>
    </location>
</feature>
<feature type="compositionally biased region" description="Polar residues" evidence="2">
    <location>
        <begin position="291"/>
        <end position="303"/>
    </location>
</feature>
<proteinExistence type="predicted"/>
<keyword evidence="3" id="KW-1133">Transmembrane helix</keyword>
<dbReference type="Gene3D" id="1.10.510.10">
    <property type="entry name" value="Transferase(Phosphotransferase) domain 1"/>
    <property type="match status" value="1"/>
</dbReference>
<feature type="coiled-coil region" evidence="1">
    <location>
        <begin position="132"/>
        <end position="159"/>
    </location>
</feature>
<evidence type="ECO:0000313" key="6">
    <source>
        <dbReference type="Proteomes" id="UP001281761"/>
    </source>
</evidence>
<dbReference type="Pfam" id="PF07714">
    <property type="entry name" value="PK_Tyr_Ser-Thr"/>
    <property type="match status" value="1"/>
</dbReference>
<organism evidence="5 6">
    <name type="scientific">Blattamonas nauphoetae</name>
    <dbReference type="NCBI Taxonomy" id="2049346"/>
    <lineage>
        <taxon>Eukaryota</taxon>
        <taxon>Metamonada</taxon>
        <taxon>Preaxostyla</taxon>
        <taxon>Oxymonadida</taxon>
        <taxon>Blattamonas</taxon>
    </lineage>
</organism>
<evidence type="ECO:0000256" key="2">
    <source>
        <dbReference type="SAM" id="MobiDB-lite"/>
    </source>
</evidence>
<protein>
    <recommendedName>
        <fullName evidence="4">Protein kinase domain-containing protein</fullName>
    </recommendedName>
</protein>
<feature type="compositionally biased region" description="Basic and acidic residues" evidence="2">
    <location>
        <begin position="304"/>
        <end position="316"/>
    </location>
</feature>
<dbReference type="InterPro" id="IPR000719">
    <property type="entry name" value="Prot_kinase_dom"/>
</dbReference>
<dbReference type="PROSITE" id="PS50011">
    <property type="entry name" value="PROTEIN_KINASE_DOM"/>
    <property type="match status" value="1"/>
</dbReference>
<accession>A0ABQ9XEP2</accession>
<dbReference type="SUPFAM" id="SSF56112">
    <property type="entry name" value="Protein kinase-like (PK-like)"/>
    <property type="match status" value="1"/>
</dbReference>
<feature type="region of interest" description="Disordered" evidence="2">
    <location>
        <begin position="291"/>
        <end position="316"/>
    </location>
</feature>
<name>A0ABQ9XEP2_9EUKA</name>
<evidence type="ECO:0000256" key="3">
    <source>
        <dbReference type="SAM" id="Phobius"/>
    </source>
</evidence>
<comment type="caution">
    <text evidence="5">The sequence shown here is derived from an EMBL/GenBank/DDBJ whole genome shotgun (WGS) entry which is preliminary data.</text>
</comment>
<dbReference type="EMBL" id="JARBJD010000151">
    <property type="protein sequence ID" value="KAK2949680.1"/>
    <property type="molecule type" value="Genomic_DNA"/>
</dbReference>
<feature type="transmembrane region" description="Helical" evidence="3">
    <location>
        <begin position="96"/>
        <end position="119"/>
    </location>
</feature>
<dbReference type="Proteomes" id="UP001281761">
    <property type="component" value="Unassembled WGS sequence"/>
</dbReference>
<keyword evidence="6" id="KW-1185">Reference proteome</keyword>
<dbReference type="InterPro" id="IPR011009">
    <property type="entry name" value="Kinase-like_dom_sf"/>
</dbReference>
<evidence type="ECO:0000259" key="4">
    <source>
        <dbReference type="PROSITE" id="PS50011"/>
    </source>
</evidence>
<reference evidence="5 6" key="1">
    <citation type="journal article" date="2022" name="bioRxiv">
        <title>Genomics of Preaxostyla Flagellates Illuminates Evolutionary Transitions and the Path Towards Mitochondrial Loss.</title>
        <authorList>
            <person name="Novak L.V.F."/>
            <person name="Treitli S.C."/>
            <person name="Pyrih J."/>
            <person name="Halakuc P."/>
            <person name="Pipaliya S.V."/>
            <person name="Vacek V."/>
            <person name="Brzon O."/>
            <person name="Soukal P."/>
            <person name="Eme L."/>
            <person name="Dacks J.B."/>
            <person name="Karnkowska A."/>
            <person name="Elias M."/>
            <person name="Hampl V."/>
        </authorList>
    </citation>
    <scope>NUCLEOTIDE SEQUENCE [LARGE SCALE GENOMIC DNA]</scope>
    <source>
        <strain evidence="5">NAU3</strain>
        <tissue evidence="5">Gut</tissue>
    </source>
</reference>
<keyword evidence="3" id="KW-0472">Membrane</keyword>
<dbReference type="InterPro" id="IPR001245">
    <property type="entry name" value="Ser-Thr/Tyr_kinase_cat_dom"/>
</dbReference>
<dbReference type="InterPro" id="IPR051681">
    <property type="entry name" value="Ser/Thr_Kinases-Pseudokinases"/>
</dbReference>
<keyword evidence="3" id="KW-0812">Transmembrane</keyword>
<feature type="region of interest" description="Disordered" evidence="2">
    <location>
        <begin position="407"/>
        <end position="437"/>
    </location>
</feature>
<evidence type="ECO:0000313" key="5">
    <source>
        <dbReference type="EMBL" id="KAK2949680.1"/>
    </source>
</evidence>
<evidence type="ECO:0000256" key="1">
    <source>
        <dbReference type="SAM" id="Coils"/>
    </source>
</evidence>
<sequence>MILIPCSLFLEVFEIGKDGTEFNSTQIPLTVDSATSFTETKIIVTLASSSLESLDASLEWRGRLVFGENQTSPNNFLIQQSSSGRFAQAVKDNMKWWIPLVVVLSCAVLALILIVILLVRHHNKNKWRKSELEEEPQELNEAEEKIEVVKDECYNEDNQNSVHTAGQKQLNPALTFHDSHSSILNTNNVAQALPGQTAVLVVDEDQFGHPKIEDGLASQHDTLFNRLHRRDGDAALNIHQTRLDVAKAIEKLLSLRQDAVALRRLNPHWVFYTPTNMICFRLNEERQSLGSTGIASQSGVPKTTQEEKRWSAPEEANRENDIDAGKVLVFRLGLILWEITTGQIPFGETDAVNAQRQLGMGVVPRMDSVEPVELATLLLECLDLNPISRPSVESVISRLESIKEERKEAAGDLLELPNRSPEPHPKSPKPSQGCPHE</sequence>
<gene>
    <name evidence="5" type="ORF">BLNAU_15351</name>
</gene>
<dbReference type="PANTHER" id="PTHR44329">
    <property type="entry name" value="SERINE/THREONINE-PROTEIN KINASE TNNI3K-RELATED"/>
    <property type="match status" value="1"/>
</dbReference>